<feature type="chain" id="PRO_5047259554" evidence="1">
    <location>
        <begin position="17"/>
        <end position="120"/>
    </location>
</feature>
<name>A0ABU5VY51_9BACT</name>
<proteinExistence type="predicted"/>
<reference evidence="2 3" key="1">
    <citation type="submission" date="2023-11" db="EMBL/GenBank/DDBJ databases">
        <title>A Novel Polar Bacteriovorax (B. antarcticus) Isolated from the Biocrust in Antarctica.</title>
        <authorList>
            <person name="Mun W."/>
            <person name="Choi S.Y."/>
            <person name="Mitchell R.J."/>
        </authorList>
    </citation>
    <scope>NUCLEOTIDE SEQUENCE [LARGE SCALE GENOMIC DNA]</scope>
    <source>
        <strain evidence="2 3">PP10</strain>
    </source>
</reference>
<dbReference type="EMBL" id="JAYGJQ010000002">
    <property type="protein sequence ID" value="MEA9357882.1"/>
    <property type="molecule type" value="Genomic_DNA"/>
</dbReference>
<keyword evidence="3" id="KW-1185">Reference proteome</keyword>
<gene>
    <name evidence="2" type="ORF">SHI21_16750</name>
</gene>
<keyword evidence="1" id="KW-0732">Signal</keyword>
<dbReference type="Proteomes" id="UP001302274">
    <property type="component" value="Unassembled WGS sequence"/>
</dbReference>
<sequence length="120" mass="13371">MKFFFLLFFVSTTLHANELSECGEYTIKGVIRPLKDGITIVVNEKTKSELKITTTIPESSQLAAFSNRPVTVTALLNKKFDGTKGFAEKIIKTEFRLPDPMNPKDTGINLEKKGECAKSL</sequence>
<accession>A0ABU5VY51</accession>
<evidence type="ECO:0000313" key="2">
    <source>
        <dbReference type="EMBL" id="MEA9357882.1"/>
    </source>
</evidence>
<feature type="signal peptide" evidence="1">
    <location>
        <begin position="1"/>
        <end position="16"/>
    </location>
</feature>
<dbReference type="RefSeq" id="WP_323578066.1">
    <property type="nucleotide sequence ID" value="NZ_JAYGJQ010000002.1"/>
</dbReference>
<comment type="caution">
    <text evidence="2">The sequence shown here is derived from an EMBL/GenBank/DDBJ whole genome shotgun (WGS) entry which is preliminary data.</text>
</comment>
<evidence type="ECO:0000256" key="1">
    <source>
        <dbReference type="SAM" id="SignalP"/>
    </source>
</evidence>
<evidence type="ECO:0000313" key="3">
    <source>
        <dbReference type="Proteomes" id="UP001302274"/>
    </source>
</evidence>
<protein>
    <submittedName>
        <fullName evidence="2">Uncharacterized protein</fullName>
    </submittedName>
</protein>
<organism evidence="2 3">
    <name type="scientific">Bacteriovorax antarcticus</name>
    <dbReference type="NCBI Taxonomy" id="3088717"/>
    <lineage>
        <taxon>Bacteria</taxon>
        <taxon>Pseudomonadati</taxon>
        <taxon>Bdellovibrionota</taxon>
        <taxon>Bacteriovoracia</taxon>
        <taxon>Bacteriovoracales</taxon>
        <taxon>Bacteriovoracaceae</taxon>
        <taxon>Bacteriovorax</taxon>
    </lineage>
</organism>